<proteinExistence type="predicted"/>
<organism evidence="1">
    <name type="scientific">uncultured Thermomicrobiales bacterium</name>
    <dbReference type="NCBI Taxonomy" id="1645740"/>
    <lineage>
        <taxon>Bacteria</taxon>
        <taxon>Pseudomonadati</taxon>
        <taxon>Thermomicrobiota</taxon>
        <taxon>Thermomicrobia</taxon>
        <taxon>Thermomicrobiales</taxon>
        <taxon>environmental samples</taxon>
    </lineage>
</organism>
<reference evidence="1" key="1">
    <citation type="submission" date="2020-02" db="EMBL/GenBank/DDBJ databases">
        <authorList>
            <person name="Meier V. D."/>
        </authorList>
    </citation>
    <scope>NUCLEOTIDE SEQUENCE</scope>
    <source>
        <strain evidence="1">AVDCRST_MAG59</strain>
    </source>
</reference>
<dbReference type="SUPFAM" id="SSF50346">
    <property type="entry name" value="PRC-barrel domain"/>
    <property type="match status" value="1"/>
</dbReference>
<dbReference type="Pfam" id="PF09939">
    <property type="entry name" value="DUF2171"/>
    <property type="match status" value="1"/>
</dbReference>
<name>A0A6J4V9P6_9BACT</name>
<protein>
    <recommendedName>
        <fullName evidence="2">PRC-barrel domain-containing protein</fullName>
    </recommendedName>
</protein>
<gene>
    <name evidence="1" type="ORF">AVDCRST_MAG59-3346</name>
</gene>
<evidence type="ECO:0000313" key="1">
    <source>
        <dbReference type="EMBL" id="CAA9569362.1"/>
    </source>
</evidence>
<dbReference type="InterPro" id="IPR011033">
    <property type="entry name" value="PRC_barrel-like_sf"/>
</dbReference>
<accession>A0A6J4V9P6</accession>
<sequence length="136" mass="13756">MSDYQTMGSISEGTDVYGSDGEKVGSIVAVRPNYLVVEKGFFFPTDYYIPVSSVSSVEEGRVHLAVTKDAALNQGWDAVPADYDSEAVVTTTETVGSYSTDNTLGGTGTGMVAGAGAAVGDAFGTTAGSSAAMAGS</sequence>
<dbReference type="InterPro" id="IPR018684">
    <property type="entry name" value="DUF2171"/>
</dbReference>
<feature type="non-terminal residue" evidence="1">
    <location>
        <position position="136"/>
    </location>
</feature>
<dbReference type="AlphaFoldDB" id="A0A6J4V9P6"/>
<dbReference type="EMBL" id="CADCWF010000238">
    <property type="protein sequence ID" value="CAA9569362.1"/>
    <property type="molecule type" value="Genomic_DNA"/>
</dbReference>
<evidence type="ECO:0008006" key="2">
    <source>
        <dbReference type="Google" id="ProtNLM"/>
    </source>
</evidence>